<evidence type="ECO:0000313" key="1">
    <source>
        <dbReference type="EMBL" id="EGG42514.1"/>
    </source>
</evidence>
<sequence length="142" mass="15562">MNAYIGFFLLFSVLVTGLIVNPSNIVFADTTGNSTNTNLSESIQTGDDMVNPEHMMDQDNSTKTLDEEMNTGDVMEKPSDEMMEHEDAPVMILSPLKQVKDGVASKDVVCREGLELAFKLNGQAACVKSTSIEKLVVRGWTQ</sequence>
<protein>
    <submittedName>
        <fullName evidence="1">Uncharacterized protein</fullName>
    </submittedName>
</protein>
<dbReference type="Proteomes" id="UP000004348">
    <property type="component" value="Chromosome"/>
</dbReference>
<organism evidence="1">
    <name type="scientific">Candidatus Nitrosarchaeum limnium SFB1</name>
    <dbReference type="NCBI Taxonomy" id="886738"/>
    <lineage>
        <taxon>Archaea</taxon>
        <taxon>Nitrososphaerota</taxon>
        <taxon>Nitrososphaeria</taxon>
        <taxon>Nitrosopumilales</taxon>
        <taxon>Nitrosopumilaceae</taxon>
        <taxon>Nitrosarchaeum</taxon>
    </lineage>
</organism>
<comment type="caution">
    <text evidence="1">The sequence shown here is derived from an EMBL/GenBank/DDBJ whole genome shotgun (WGS) entry which is preliminary data.</text>
</comment>
<dbReference type="HOGENOM" id="CLU_1811363_0_0_2"/>
<name>F3KJN7_9ARCH</name>
<gene>
    <name evidence="1" type="ORF">Nlim_0695</name>
</gene>
<proteinExistence type="predicted"/>
<dbReference type="AlphaFoldDB" id="F3KJN7"/>
<accession>F3KJN7</accession>
<dbReference type="EMBL" id="AEGP01000029">
    <property type="protein sequence ID" value="EGG42514.1"/>
    <property type="molecule type" value="Genomic_DNA"/>
</dbReference>
<reference evidence="1" key="1">
    <citation type="journal article" date="2011" name="PLoS ONE">
        <title>Genome of a low-salinity ammonia-oxidizing archaeon determined by single-cell and metagenomic analysis.</title>
        <authorList>
            <person name="Blainey P.C."/>
            <person name="Mosier A.C."/>
            <person name="Potanina A."/>
            <person name="Francis C.A."/>
            <person name="Quake S.R."/>
        </authorList>
    </citation>
    <scope>NUCLEOTIDE SEQUENCE [LARGE SCALE GENOMIC DNA]</scope>
    <source>
        <strain evidence="1">SFB1</strain>
    </source>
</reference>